<dbReference type="InterPro" id="IPR036737">
    <property type="entry name" value="OmpA-like_sf"/>
</dbReference>
<dbReference type="Gene3D" id="3.40.1520.20">
    <property type="match status" value="1"/>
</dbReference>
<dbReference type="STRING" id="307121.GA0070620_6432"/>
<protein>
    <submittedName>
        <fullName evidence="6">BON domain-containing protein</fullName>
    </submittedName>
</protein>
<name>A0A1C3NE45_9ACTN</name>
<dbReference type="Pfam" id="PF00691">
    <property type="entry name" value="OmpA"/>
    <property type="match status" value="1"/>
</dbReference>
<dbReference type="Proteomes" id="UP000199393">
    <property type="component" value="Chromosome I"/>
</dbReference>
<dbReference type="Pfam" id="PF04972">
    <property type="entry name" value="BON"/>
    <property type="match status" value="1"/>
</dbReference>
<evidence type="ECO:0000256" key="1">
    <source>
        <dbReference type="ARBA" id="ARBA00004442"/>
    </source>
</evidence>
<dbReference type="InterPro" id="IPR006664">
    <property type="entry name" value="OMP_bac"/>
</dbReference>
<dbReference type="PROSITE" id="PS51123">
    <property type="entry name" value="OMPA_2"/>
    <property type="match status" value="1"/>
</dbReference>
<evidence type="ECO:0000313" key="7">
    <source>
        <dbReference type="Proteomes" id="UP000199393"/>
    </source>
</evidence>
<evidence type="ECO:0000256" key="2">
    <source>
        <dbReference type="ARBA" id="ARBA00023136"/>
    </source>
</evidence>
<comment type="subcellular location">
    <subcellularLocation>
        <location evidence="1">Cell outer membrane</location>
    </subcellularLocation>
</comment>
<evidence type="ECO:0000256" key="3">
    <source>
        <dbReference type="ARBA" id="ARBA00023237"/>
    </source>
</evidence>
<dbReference type="Gene3D" id="3.30.1330.60">
    <property type="entry name" value="OmpA-like domain"/>
    <property type="match status" value="1"/>
</dbReference>
<dbReference type="SUPFAM" id="SSF103088">
    <property type="entry name" value="OmpA-like"/>
    <property type="match status" value="1"/>
</dbReference>
<dbReference type="RefSeq" id="WP_091597423.1">
    <property type="nucleotide sequence ID" value="NZ_JBHRWG010000002.1"/>
</dbReference>
<sequence>MSRTPVDKAKLRPLVALIVAVLGLVLLATVQQFPNRHRMEADLTQRSQHALRSAGLSDVRVAFTGRDGTLTAATSADAERALGIVRDLEGVRAAEAEVPPATATETPSVRWSVRDGRASITGTVPTEASRAALVDAATAIGVGIVENGLTVDARVTDAALPGLPAVLHALGGHIDGVRMELGGGTLTLTGAVGSEVDRNAVLTAARGTGATVVDRMEVPDVGPQLGRLPRLTFATGTTSLTAESEATLRTVAKILTANPSVRLRIEGHTDSTGSVASNFALSRERATAVRDFLAQRYVPVDRLSVRGYGEAAPLLPNSTAANRAENRRVELIVSGAPAP</sequence>
<dbReference type="OrthoDB" id="5166631at2"/>
<accession>A0A1C3NE45</accession>
<dbReference type="GO" id="GO:0009279">
    <property type="term" value="C:cell outer membrane"/>
    <property type="evidence" value="ECO:0007669"/>
    <property type="project" value="UniProtKB-SubCell"/>
</dbReference>
<dbReference type="InterPro" id="IPR050330">
    <property type="entry name" value="Bact_OuterMem_StrucFunc"/>
</dbReference>
<gene>
    <name evidence="6" type="ORF">GA0070620_6432</name>
</gene>
<dbReference type="PANTHER" id="PTHR30329:SF21">
    <property type="entry name" value="LIPOPROTEIN YIAD-RELATED"/>
    <property type="match status" value="1"/>
</dbReference>
<reference evidence="7" key="1">
    <citation type="submission" date="2016-06" db="EMBL/GenBank/DDBJ databases">
        <authorList>
            <person name="Varghese N."/>
        </authorList>
    </citation>
    <scope>NUCLEOTIDE SEQUENCE [LARGE SCALE GENOMIC DNA]</scope>
    <source>
        <strain evidence="7">DSM 45344</strain>
    </source>
</reference>
<evidence type="ECO:0000259" key="5">
    <source>
        <dbReference type="PROSITE" id="PS51123"/>
    </source>
</evidence>
<dbReference type="PATRIC" id="fig|307121.4.peg.6553"/>
<keyword evidence="2 4" id="KW-0472">Membrane</keyword>
<feature type="domain" description="OmpA-like" evidence="5">
    <location>
        <begin position="221"/>
        <end position="337"/>
    </location>
</feature>
<dbReference type="PRINTS" id="PR01021">
    <property type="entry name" value="OMPADOMAIN"/>
</dbReference>
<keyword evidence="7" id="KW-1185">Reference proteome</keyword>
<dbReference type="CDD" id="cd07185">
    <property type="entry name" value="OmpA_C-like"/>
    <property type="match status" value="1"/>
</dbReference>
<evidence type="ECO:0000313" key="6">
    <source>
        <dbReference type="EMBL" id="SBV30830.1"/>
    </source>
</evidence>
<organism evidence="6 7">
    <name type="scientific">Micromonospora krabiensis</name>
    <dbReference type="NCBI Taxonomy" id="307121"/>
    <lineage>
        <taxon>Bacteria</taxon>
        <taxon>Bacillati</taxon>
        <taxon>Actinomycetota</taxon>
        <taxon>Actinomycetes</taxon>
        <taxon>Micromonosporales</taxon>
        <taxon>Micromonosporaceae</taxon>
        <taxon>Micromonospora</taxon>
    </lineage>
</organism>
<proteinExistence type="predicted"/>
<keyword evidence="3" id="KW-0998">Cell outer membrane</keyword>
<dbReference type="EMBL" id="LT598496">
    <property type="protein sequence ID" value="SBV30830.1"/>
    <property type="molecule type" value="Genomic_DNA"/>
</dbReference>
<dbReference type="AlphaFoldDB" id="A0A1C3NE45"/>
<dbReference type="PANTHER" id="PTHR30329">
    <property type="entry name" value="STATOR ELEMENT OF FLAGELLAR MOTOR COMPLEX"/>
    <property type="match status" value="1"/>
</dbReference>
<evidence type="ECO:0000256" key="4">
    <source>
        <dbReference type="PROSITE-ProRule" id="PRU00473"/>
    </source>
</evidence>
<dbReference type="InterPro" id="IPR007055">
    <property type="entry name" value="BON_dom"/>
</dbReference>
<dbReference type="InterPro" id="IPR006665">
    <property type="entry name" value="OmpA-like"/>
</dbReference>